<dbReference type="EMBL" id="JABXWD010000041">
    <property type="protein sequence ID" value="MBV6340702.1"/>
    <property type="molecule type" value="Genomic_DNA"/>
</dbReference>
<proteinExistence type="predicted"/>
<keyword evidence="2" id="KW-1185">Reference proteome</keyword>
<dbReference type="Proteomes" id="UP001196980">
    <property type="component" value="Unassembled WGS sequence"/>
</dbReference>
<evidence type="ECO:0000313" key="2">
    <source>
        <dbReference type="Proteomes" id="UP001196980"/>
    </source>
</evidence>
<protein>
    <submittedName>
        <fullName evidence="1">Uncharacterized protein</fullName>
    </submittedName>
</protein>
<sequence length="198" mass="21989">MAGKGGKGGKLGDKFGDKFGDKEIRDTLIELVQSSEIMMKHLTGHELKDIEILKLGPPTNVENHRPSDVDLVIPNNKDVINILLVQFHGTNVEKMARWMFYNIVEAIGKYGTEVDIKQYLVYYGKEKFDMPVGINEPNLQYHYHVIDVGALEGAQDIDIGKMAQDITLAVLSGDTNGGQSPVLQAILDRFSQDDIMGD</sequence>
<gene>
    <name evidence="1" type="ORF">HWQ67_03815</name>
</gene>
<dbReference type="RefSeq" id="WP_218251317.1">
    <property type="nucleotide sequence ID" value="NZ_JABXWD010000041.1"/>
</dbReference>
<name>A0ABS6RW78_9BACT</name>
<evidence type="ECO:0000313" key="1">
    <source>
        <dbReference type="EMBL" id="MBV6340702.1"/>
    </source>
</evidence>
<organism evidence="1 2">
    <name type="scientific">Candidatus Magnetobacterium casense</name>
    <dbReference type="NCBI Taxonomy" id="1455061"/>
    <lineage>
        <taxon>Bacteria</taxon>
        <taxon>Pseudomonadati</taxon>
        <taxon>Nitrospirota</taxon>
        <taxon>Thermodesulfovibrionia</taxon>
        <taxon>Thermodesulfovibrionales</taxon>
        <taxon>Candidatus Magnetobacteriaceae</taxon>
        <taxon>Candidatus Magnetobacterium</taxon>
    </lineage>
</organism>
<accession>A0ABS6RW78</accession>
<comment type="caution">
    <text evidence="1">The sequence shown here is derived from an EMBL/GenBank/DDBJ whole genome shotgun (WGS) entry which is preliminary data.</text>
</comment>
<reference evidence="1 2" key="1">
    <citation type="journal article" date="2020" name="J Geophys Res Biogeosci">
        <title>Magnetotaxis as an Adaptation to Enable Bacterial Shuttling of Microbial Sulfur and Sulfur Cycling Across Aquatic Oxic#Anoxic Interfaces.</title>
        <authorList>
            <person name="Li J."/>
            <person name="Liu P."/>
            <person name="Wang J."/>
            <person name="Roberts A.P."/>
            <person name="Pan Y."/>
        </authorList>
    </citation>
    <scope>NUCLEOTIDE SEQUENCE [LARGE SCALE GENOMIC DNA]</scope>
    <source>
        <strain evidence="1 2">MYR-1_YQ</strain>
    </source>
</reference>